<name>A0A2Z2Q0I2_AGRVI</name>
<dbReference type="InterPro" id="IPR006064">
    <property type="entry name" value="Glycosidase"/>
</dbReference>
<proteinExistence type="predicted"/>
<accession>A0A2Z2Q0I2</accession>
<dbReference type="Pfam" id="PF02027">
    <property type="entry name" value="RolB_RolC"/>
    <property type="match status" value="1"/>
</dbReference>
<geneLocation type="plasmid" evidence="2">
    <name>pTi_Tun201</name>
</geneLocation>
<dbReference type="EMBL" id="KY000056">
    <property type="protein sequence ID" value="ASK46226.1"/>
    <property type="molecule type" value="Genomic_DNA"/>
</dbReference>
<feature type="domain" description="Cytokinin glycosidase" evidence="1">
    <location>
        <begin position="37"/>
        <end position="234"/>
    </location>
</feature>
<organism evidence="2">
    <name type="scientific">Agrobacterium vitis</name>
    <name type="common">Rhizobium vitis</name>
    <dbReference type="NCBI Taxonomy" id="373"/>
    <lineage>
        <taxon>Bacteria</taxon>
        <taxon>Pseudomonadati</taxon>
        <taxon>Pseudomonadota</taxon>
        <taxon>Alphaproteobacteria</taxon>
        <taxon>Hyphomicrobiales</taxon>
        <taxon>Rhizobiaceae</taxon>
        <taxon>Rhizobium/Agrobacterium group</taxon>
        <taxon>Agrobacterium</taxon>
    </lineage>
</organism>
<keyword evidence="2" id="KW-0614">Plasmid</keyword>
<evidence type="ECO:0000313" key="2">
    <source>
        <dbReference type="EMBL" id="ASK46226.1"/>
    </source>
</evidence>
<protein>
    <recommendedName>
        <fullName evidence="1">Cytokinin glycosidase domain-containing protein</fullName>
    </recommendedName>
</protein>
<evidence type="ECO:0000259" key="1">
    <source>
        <dbReference type="Pfam" id="PF02027"/>
    </source>
</evidence>
<dbReference type="AlphaFoldDB" id="A0A2Z2Q0I2"/>
<reference evidence="2" key="1">
    <citation type="submission" date="2016-10" db="EMBL/GenBank/DDBJ databases">
        <title>Agrobacterium Ti plasmids: Classification based on T-DNA and Vir regions organization.</title>
        <authorList>
            <person name="Nabi N."/>
            <person name="Vial L."/>
            <person name="Ben Hafsa A."/>
            <person name="Chapulliot D."/>
            <person name="Berard A."/>
            <person name="Chauveau A."/>
            <person name="Le Paslier M.-C."/>
            <person name="Harzallah Skhiri F."/>
            <person name="Brunel D."/>
            <person name="Nesme X."/>
            <person name="Chaouachi M."/>
        </authorList>
    </citation>
    <scope>NUCLEOTIDE SEQUENCE</scope>
    <source>
        <strain evidence="2">Tun201</strain>
        <plasmid evidence="2">pTi_Tun201</plasmid>
    </source>
</reference>
<sequence>MSFLKSAWCKFQISEKISIPSEASFLLLNYKLEMEYNRPMFRPRYVKFVSDSSLGDFRLRESRDAYVGFINSTLASAQKVLEESILKAKVCAADGRLSHFSEAPCLQGPSFDTLYSVLPGTDLWYVYGSSDQIHRFVECGEFLCTTASRFVACTESPYTDGVTSQTIWKWHNQISPGSRLSLKDVEAFFAFLPNLSFFKTNYSLLEIHGMHQRKFLAPIPGSRFRCEVVAFGEAFPPSPKLVPDAKIVSVERLSKWSYGSCFRC</sequence>